<evidence type="ECO:0000313" key="1">
    <source>
        <dbReference type="EMBL" id="GAL34481.1"/>
    </source>
</evidence>
<name>A0A090T3J6_9VIBR</name>
<keyword evidence="2" id="KW-1185">Reference proteome</keyword>
<dbReference type="Gene3D" id="1.20.120.340">
    <property type="entry name" value="Flagellar protein FliS"/>
    <property type="match status" value="1"/>
</dbReference>
<keyword evidence="1" id="KW-0282">Flagellum</keyword>
<dbReference type="Proteomes" id="UP000029224">
    <property type="component" value="Unassembled WGS sequence"/>
</dbReference>
<gene>
    <name evidence="1" type="ORF">JCM19240_4031</name>
</gene>
<keyword evidence="1" id="KW-0969">Cilium</keyword>
<proteinExistence type="predicted"/>
<evidence type="ECO:0000313" key="2">
    <source>
        <dbReference type="Proteomes" id="UP000029224"/>
    </source>
</evidence>
<dbReference type="AlphaFoldDB" id="A0A090T3J6"/>
<protein>
    <submittedName>
        <fullName evidence="1">Flagellar biosynthesis protein fliS</fullName>
    </submittedName>
</protein>
<keyword evidence="1" id="KW-0966">Cell projection</keyword>
<sequence length="72" mass="8212">MLLSKHQQSNYSTVQVSANASVSTSFELICMLHERLIQELESVKYAIEQKDMELKAKSSQKCIDILVGLMRH</sequence>
<reference evidence="1 2" key="1">
    <citation type="submission" date="2014-09" db="EMBL/GenBank/DDBJ databases">
        <title>Vibrio maritimus JCM 19240. (C210) whole genome shotgun sequence.</title>
        <authorList>
            <person name="Sawabe T."/>
            <person name="Meirelles P."/>
            <person name="Nakanishi M."/>
            <person name="Sayaka M."/>
            <person name="Hattori M."/>
            <person name="Ohkuma M."/>
        </authorList>
    </citation>
    <scope>NUCLEOTIDE SEQUENCE [LARGE SCALE GENOMIC DNA]</scope>
    <source>
        <strain evidence="1 2">JCM 19240</strain>
    </source>
</reference>
<dbReference type="InterPro" id="IPR003713">
    <property type="entry name" value="FliS"/>
</dbReference>
<accession>A0A090T3J6</accession>
<dbReference type="SUPFAM" id="SSF101116">
    <property type="entry name" value="Flagellar export chaperone FliS"/>
    <property type="match status" value="1"/>
</dbReference>
<dbReference type="Pfam" id="PF02561">
    <property type="entry name" value="FliS"/>
    <property type="match status" value="1"/>
</dbReference>
<dbReference type="EMBL" id="BBMT01000005">
    <property type="protein sequence ID" value="GAL34481.1"/>
    <property type="molecule type" value="Genomic_DNA"/>
</dbReference>
<organism evidence="1 2">
    <name type="scientific">Vibrio maritimus</name>
    <dbReference type="NCBI Taxonomy" id="990268"/>
    <lineage>
        <taxon>Bacteria</taxon>
        <taxon>Pseudomonadati</taxon>
        <taxon>Pseudomonadota</taxon>
        <taxon>Gammaproteobacteria</taxon>
        <taxon>Vibrionales</taxon>
        <taxon>Vibrionaceae</taxon>
        <taxon>Vibrio</taxon>
    </lineage>
</organism>
<comment type="caution">
    <text evidence="1">The sequence shown here is derived from an EMBL/GenBank/DDBJ whole genome shotgun (WGS) entry which is preliminary data.</text>
</comment>
<reference evidence="1 2" key="2">
    <citation type="submission" date="2014-09" db="EMBL/GenBank/DDBJ databases">
        <authorList>
            <consortium name="NBRP consortium"/>
            <person name="Sawabe T."/>
            <person name="Meirelles P."/>
            <person name="Nakanishi M."/>
            <person name="Sayaka M."/>
            <person name="Hattori M."/>
            <person name="Ohkuma M."/>
        </authorList>
    </citation>
    <scope>NUCLEOTIDE SEQUENCE [LARGE SCALE GENOMIC DNA]</scope>
    <source>
        <strain evidence="1 2">JCM 19240</strain>
    </source>
</reference>
<dbReference type="GO" id="GO:0044780">
    <property type="term" value="P:bacterial-type flagellum assembly"/>
    <property type="evidence" value="ECO:0007669"/>
    <property type="project" value="InterPro"/>
</dbReference>
<dbReference type="InterPro" id="IPR036584">
    <property type="entry name" value="FliS_sf"/>
</dbReference>